<evidence type="ECO:0000313" key="2">
    <source>
        <dbReference type="EMBL" id="APH04856.1"/>
    </source>
</evidence>
<organism evidence="2 3">
    <name type="scientific">Bacillus weihaiensis</name>
    <dbReference type="NCBI Taxonomy" id="1547283"/>
    <lineage>
        <taxon>Bacteria</taxon>
        <taxon>Bacillati</taxon>
        <taxon>Bacillota</taxon>
        <taxon>Bacilli</taxon>
        <taxon>Bacillales</taxon>
        <taxon>Bacillaceae</taxon>
        <taxon>Bacillus</taxon>
    </lineage>
</organism>
<feature type="region of interest" description="Disordered" evidence="1">
    <location>
        <begin position="1"/>
        <end position="67"/>
    </location>
</feature>
<evidence type="ECO:0000256" key="1">
    <source>
        <dbReference type="SAM" id="MobiDB-lite"/>
    </source>
</evidence>
<dbReference type="RefSeq" id="WP_072579650.1">
    <property type="nucleotide sequence ID" value="NZ_CP016020.1"/>
</dbReference>
<protein>
    <recommendedName>
        <fullName evidence="4">DUF4025 domain-containing protein</fullName>
    </recommendedName>
</protein>
<evidence type="ECO:0008006" key="4">
    <source>
        <dbReference type="Google" id="ProtNLM"/>
    </source>
</evidence>
<feature type="compositionally biased region" description="Basic and acidic residues" evidence="1">
    <location>
        <begin position="11"/>
        <end position="26"/>
    </location>
</feature>
<dbReference type="AlphaFoldDB" id="A0A1L3MRB0"/>
<sequence length="67" mass="7570">MSKNEPTNQKQEQELAGKTYRVEDYQKTNTVSSGMATSHEQVSDAYMQGEITEVPVENESDLENESK</sequence>
<accession>A0A1L3MRB0</accession>
<evidence type="ECO:0000313" key="3">
    <source>
        <dbReference type="Proteomes" id="UP000181936"/>
    </source>
</evidence>
<dbReference type="OrthoDB" id="2476089at2"/>
<keyword evidence="3" id="KW-1185">Reference proteome</keyword>
<dbReference type="Pfam" id="PF13217">
    <property type="entry name" value="DUF4025"/>
    <property type="match status" value="1"/>
</dbReference>
<feature type="compositionally biased region" description="Polar residues" evidence="1">
    <location>
        <begin position="27"/>
        <end position="40"/>
    </location>
</feature>
<dbReference type="Proteomes" id="UP000181936">
    <property type="component" value="Chromosome"/>
</dbReference>
<dbReference type="KEGG" id="bwh:A9C19_08910"/>
<reference evidence="2 3" key="1">
    <citation type="journal article" date="2016" name="Sci. Rep.">
        <title>Complete genome sequence and transcriptomic analysis of a novel marine strain Bacillus weihaiensis reveals the mechanism of brown algae degradation.</title>
        <authorList>
            <person name="Zhu Y."/>
            <person name="Chen P."/>
            <person name="Bao Y."/>
            <person name="Men Y."/>
            <person name="Zeng Y."/>
            <person name="Yang J."/>
            <person name="Sun J."/>
            <person name="Sun Y."/>
        </authorList>
    </citation>
    <scope>NUCLEOTIDE SEQUENCE [LARGE SCALE GENOMIC DNA]</scope>
    <source>
        <strain evidence="2 3">Alg07</strain>
    </source>
</reference>
<proteinExistence type="predicted"/>
<name>A0A1L3MRB0_9BACI</name>
<dbReference type="EMBL" id="CP016020">
    <property type="protein sequence ID" value="APH04856.1"/>
    <property type="molecule type" value="Genomic_DNA"/>
</dbReference>
<feature type="compositionally biased region" description="Polar residues" evidence="1">
    <location>
        <begin position="1"/>
        <end position="10"/>
    </location>
</feature>
<feature type="compositionally biased region" description="Acidic residues" evidence="1">
    <location>
        <begin position="56"/>
        <end position="67"/>
    </location>
</feature>
<gene>
    <name evidence="2" type="ORF">A9C19_08910</name>
</gene>
<dbReference type="InterPro" id="IPR025100">
    <property type="entry name" value="DUF4025"/>
</dbReference>